<protein>
    <submittedName>
        <fullName evidence="1">Uncharacterized protein</fullName>
    </submittedName>
</protein>
<evidence type="ECO:0000313" key="2">
    <source>
        <dbReference type="Proteomes" id="UP001174909"/>
    </source>
</evidence>
<evidence type="ECO:0000313" key="1">
    <source>
        <dbReference type="EMBL" id="CAI8042369.1"/>
    </source>
</evidence>
<keyword evidence="2" id="KW-1185">Reference proteome</keyword>
<reference evidence="1" key="1">
    <citation type="submission" date="2023-03" db="EMBL/GenBank/DDBJ databases">
        <authorList>
            <person name="Steffen K."/>
            <person name="Cardenas P."/>
        </authorList>
    </citation>
    <scope>NUCLEOTIDE SEQUENCE</scope>
</reference>
<sequence>ATLCQAHSNHSSLPHLVCDSVTSCKLSSSLLKDSRAAGHEADEGEEA</sequence>
<dbReference type="Proteomes" id="UP001174909">
    <property type="component" value="Unassembled WGS sequence"/>
</dbReference>
<dbReference type="AlphaFoldDB" id="A0AA35X345"/>
<organism evidence="1 2">
    <name type="scientific">Geodia barretti</name>
    <name type="common">Barrett's horny sponge</name>
    <dbReference type="NCBI Taxonomy" id="519541"/>
    <lineage>
        <taxon>Eukaryota</taxon>
        <taxon>Metazoa</taxon>
        <taxon>Porifera</taxon>
        <taxon>Demospongiae</taxon>
        <taxon>Heteroscleromorpha</taxon>
        <taxon>Tetractinellida</taxon>
        <taxon>Astrophorina</taxon>
        <taxon>Geodiidae</taxon>
        <taxon>Geodia</taxon>
    </lineage>
</organism>
<accession>A0AA35X345</accession>
<name>A0AA35X345_GEOBA</name>
<proteinExistence type="predicted"/>
<feature type="non-terminal residue" evidence="1">
    <location>
        <position position="1"/>
    </location>
</feature>
<dbReference type="EMBL" id="CASHTH010003261">
    <property type="protein sequence ID" value="CAI8042369.1"/>
    <property type="molecule type" value="Genomic_DNA"/>
</dbReference>
<comment type="caution">
    <text evidence="1">The sequence shown here is derived from an EMBL/GenBank/DDBJ whole genome shotgun (WGS) entry which is preliminary data.</text>
</comment>
<gene>
    <name evidence="1" type="ORF">GBAR_LOCUS23545</name>
</gene>